<comment type="caution">
    <text evidence="3">The sequence shown here is derived from an EMBL/GenBank/DDBJ whole genome shotgun (WGS) entry which is preliminary data.</text>
</comment>
<dbReference type="EMBL" id="BAAFRS010000211">
    <property type="protein sequence ID" value="GAB1224640.1"/>
    <property type="molecule type" value="Genomic_DNA"/>
</dbReference>
<sequence length="256" mass="29868">MTETLTQLHKTRIEMGSLRQVLEIISLRTETAPIPMQVPLAVDSSNEPVALFPVTVDPMKLNTFVVQLSDEYYLEMTAKEVERRLNEKIKNLEAKEQTLLDKIKSTTNEAKHNIEGDVRNITEFITEEEYQQMQQKKRPVQKTKEVDYQKEREYINELASLERELERSGKLEYVEKIGTTEEIEEIPESEFSEMPGVKATIVERKKDKKQPTHEEKPNIPPNKSNDIVERKKEKKNLSQDNNPPKRVSLFKQRMGK</sequence>
<dbReference type="InterPro" id="IPR009053">
    <property type="entry name" value="Prefoldin"/>
</dbReference>
<dbReference type="SUPFAM" id="SSF46579">
    <property type="entry name" value="Prefoldin"/>
    <property type="match status" value="1"/>
</dbReference>
<dbReference type="Proteomes" id="UP001628156">
    <property type="component" value="Unassembled WGS sequence"/>
</dbReference>
<proteinExistence type="predicted"/>
<organism evidence="3 4">
    <name type="scientific">Entamoeba nuttalli</name>
    <dbReference type="NCBI Taxonomy" id="412467"/>
    <lineage>
        <taxon>Eukaryota</taxon>
        <taxon>Amoebozoa</taxon>
        <taxon>Evosea</taxon>
        <taxon>Archamoebae</taxon>
        <taxon>Mastigamoebida</taxon>
        <taxon>Entamoebidae</taxon>
        <taxon>Entamoeba</taxon>
    </lineage>
</organism>
<feature type="region of interest" description="Disordered" evidence="2">
    <location>
        <begin position="186"/>
        <end position="256"/>
    </location>
</feature>
<evidence type="ECO:0000256" key="2">
    <source>
        <dbReference type="SAM" id="MobiDB-lite"/>
    </source>
</evidence>
<name>A0ABQ0DP53_9EUKA</name>
<evidence type="ECO:0000313" key="3">
    <source>
        <dbReference type="EMBL" id="GAB1224640.1"/>
    </source>
</evidence>
<keyword evidence="4" id="KW-1185">Reference proteome</keyword>
<evidence type="ECO:0000256" key="1">
    <source>
        <dbReference type="SAM" id="Coils"/>
    </source>
</evidence>
<keyword evidence="1" id="KW-0175">Coiled coil</keyword>
<protein>
    <submittedName>
        <fullName evidence="3">Uncharacterized protein</fullName>
    </submittedName>
</protein>
<dbReference type="Pfam" id="PF02996">
    <property type="entry name" value="Prefoldin"/>
    <property type="match status" value="1"/>
</dbReference>
<feature type="compositionally biased region" description="Basic and acidic residues" evidence="2">
    <location>
        <begin position="201"/>
        <end position="217"/>
    </location>
</feature>
<dbReference type="InterPro" id="IPR004127">
    <property type="entry name" value="Prefoldin_subunit_alpha"/>
</dbReference>
<accession>A0ABQ0DP53</accession>
<feature type="compositionally biased region" description="Basic and acidic residues" evidence="2">
    <location>
        <begin position="226"/>
        <end position="237"/>
    </location>
</feature>
<dbReference type="Gene3D" id="1.10.287.370">
    <property type="match status" value="1"/>
</dbReference>
<feature type="coiled-coil region" evidence="1">
    <location>
        <begin position="75"/>
        <end position="109"/>
    </location>
</feature>
<reference evidence="3 4" key="1">
    <citation type="journal article" date="2019" name="PLoS Negl. Trop. Dis.">
        <title>Whole genome sequencing of Entamoeba nuttalli reveals mammalian host-related molecular signatures and a novel octapeptide-repeat surface protein.</title>
        <authorList>
            <person name="Tanaka M."/>
            <person name="Makiuchi T."/>
            <person name="Komiyama T."/>
            <person name="Shiina T."/>
            <person name="Osaki K."/>
            <person name="Tachibana H."/>
        </authorList>
    </citation>
    <scope>NUCLEOTIDE SEQUENCE [LARGE SCALE GENOMIC DNA]</scope>
    <source>
        <strain evidence="3 4">P19-061405</strain>
    </source>
</reference>
<gene>
    <name evidence="3" type="ORF">ENUP19_0211G0039</name>
</gene>
<evidence type="ECO:0000313" key="4">
    <source>
        <dbReference type="Proteomes" id="UP001628156"/>
    </source>
</evidence>